<dbReference type="Proteomes" id="UP000245998">
    <property type="component" value="Unassembled WGS sequence"/>
</dbReference>
<comment type="caution">
    <text evidence="1">The sequence shown here is derived from an EMBL/GenBank/DDBJ whole genome shotgun (WGS) entry which is preliminary data.</text>
</comment>
<evidence type="ECO:0000313" key="2">
    <source>
        <dbReference type="Proteomes" id="UP000245998"/>
    </source>
</evidence>
<keyword evidence="2" id="KW-1185">Reference proteome</keyword>
<dbReference type="AlphaFoldDB" id="A0A2U1JW83"/>
<evidence type="ECO:0000313" key="1">
    <source>
        <dbReference type="EMBL" id="PWA09456.1"/>
    </source>
</evidence>
<organism evidence="1 2">
    <name type="scientific">Pueribacillus theae</name>
    <dbReference type="NCBI Taxonomy" id="2171751"/>
    <lineage>
        <taxon>Bacteria</taxon>
        <taxon>Bacillati</taxon>
        <taxon>Bacillota</taxon>
        <taxon>Bacilli</taxon>
        <taxon>Bacillales</taxon>
        <taxon>Bacillaceae</taxon>
        <taxon>Pueribacillus</taxon>
    </lineage>
</organism>
<dbReference type="RefSeq" id="WP_205948505.1">
    <property type="nucleotide sequence ID" value="NZ_QCZG01000028.1"/>
</dbReference>
<name>A0A2U1JW83_9BACI</name>
<reference evidence="1 2" key="1">
    <citation type="submission" date="2018-04" db="EMBL/GenBank/DDBJ databases">
        <title>Camelliibacillus theae gen. nov., sp. nov., isolated from Pu'er tea.</title>
        <authorList>
            <person name="Niu L."/>
        </authorList>
    </citation>
    <scope>NUCLEOTIDE SEQUENCE [LARGE SCALE GENOMIC DNA]</scope>
    <source>
        <strain evidence="1 2">T8</strain>
    </source>
</reference>
<dbReference type="EMBL" id="QCZG01000028">
    <property type="protein sequence ID" value="PWA09456.1"/>
    <property type="molecule type" value="Genomic_DNA"/>
</dbReference>
<accession>A0A2U1JW83</accession>
<protein>
    <submittedName>
        <fullName evidence="1">Uncharacterized protein</fullName>
    </submittedName>
</protein>
<gene>
    <name evidence="1" type="ORF">DCC39_12830</name>
</gene>
<feature type="non-terminal residue" evidence="1">
    <location>
        <position position="1"/>
    </location>
</feature>
<sequence>GQPSSRWLKTFWLISNQPNFLIRRALSTEQSAQRTLDKPSQPNGKILVQQGLAFPCLLFDPFALVMLLNDHLDGVCQERLRITYHHQTSGSAIYFVFINLLTLPNVI</sequence>
<proteinExistence type="predicted"/>